<proteinExistence type="predicted"/>
<evidence type="ECO:0000256" key="1">
    <source>
        <dbReference type="SAM" id="MobiDB-lite"/>
    </source>
</evidence>
<keyword evidence="3" id="KW-1185">Reference proteome</keyword>
<organism evidence="2 3">
    <name type="scientific">Daphnia magna</name>
    <dbReference type="NCBI Taxonomy" id="35525"/>
    <lineage>
        <taxon>Eukaryota</taxon>
        <taxon>Metazoa</taxon>
        <taxon>Ecdysozoa</taxon>
        <taxon>Arthropoda</taxon>
        <taxon>Crustacea</taxon>
        <taxon>Branchiopoda</taxon>
        <taxon>Diplostraca</taxon>
        <taxon>Cladocera</taxon>
        <taxon>Anomopoda</taxon>
        <taxon>Daphniidae</taxon>
        <taxon>Daphnia</taxon>
    </lineage>
</organism>
<dbReference type="EMBL" id="JAOYFB010000003">
    <property type="protein sequence ID" value="KAK4011614.1"/>
    <property type="molecule type" value="Genomic_DNA"/>
</dbReference>
<protein>
    <submittedName>
        <fullName evidence="2">Uncharacterized protein</fullName>
    </submittedName>
</protein>
<evidence type="ECO:0000313" key="3">
    <source>
        <dbReference type="Proteomes" id="UP001234178"/>
    </source>
</evidence>
<reference evidence="2 3" key="1">
    <citation type="journal article" date="2023" name="Nucleic Acids Res.">
        <title>The hologenome of Daphnia magna reveals possible DNA methylation and microbiome-mediated evolution of the host genome.</title>
        <authorList>
            <person name="Chaturvedi A."/>
            <person name="Li X."/>
            <person name="Dhandapani V."/>
            <person name="Marshall H."/>
            <person name="Kissane S."/>
            <person name="Cuenca-Cambronero M."/>
            <person name="Asole G."/>
            <person name="Calvet F."/>
            <person name="Ruiz-Romero M."/>
            <person name="Marangio P."/>
            <person name="Guigo R."/>
            <person name="Rago D."/>
            <person name="Mirbahai L."/>
            <person name="Eastwood N."/>
            <person name="Colbourne J.K."/>
            <person name="Zhou J."/>
            <person name="Mallon E."/>
            <person name="Orsini L."/>
        </authorList>
    </citation>
    <scope>NUCLEOTIDE SEQUENCE [LARGE SCALE GENOMIC DNA]</scope>
    <source>
        <strain evidence="2">LRV0_1</strain>
    </source>
</reference>
<feature type="region of interest" description="Disordered" evidence="1">
    <location>
        <begin position="97"/>
        <end position="118"/>
    </location>
</feature>
<sequence length="118" mass="13175">MGESVSVPYRHDKPYRIDAARLPGNIDLVLGLGPPSTISCQSCYDLIKFFDTIKPEGYCMQLNFHENRPICQYDFSWLLGLISVTYLHACKPGIKDESFPPSMSSDGNGTPAHWTPAH</sequence>
<name>A0ABQ9ZFH1_9CRUS</name>
<accession>A0ABQ9ZFH1</accession>
<gene>
    <name evidence="2" type="ORF">OUZ56_020731</name>
</gene>
<evidence type="ECO:0000313" key="2">
    <source>
        <dbReference type="EMBL" id="KAK4011614.1"/>
    </source>
</evidence>
<dbReference type="Proteomes" id="UP001234178">
    <property type="component" value="Unassembled WGS sequence"/>
</dbReference>
<comment type="caution">
    <text evidence="2">The sequence shown here is derived from an EMBL/GenBank/DDBJ whole genome shotgun (WGS) entry which is preliminary data.</text>
</comment>